<name>E5ABW8_LEPMJ</name>
<evidence type="ECO:0000313" key="3">
    <source>
        <dbReference type="Proteomes" id="UP000002668"/>
    </source>
</evidence>
<dbReference type="OMA" id="KSHEANF"/>
<accession>E5ABW8</accession>
<proteinExistence type="predicted"/>
<dbReference type="HOGENOM" id="CLU_2574318_0_0_1"/>
<dbReference type="Proteomes" id="UP000002668">
    <property type="component" value="Genome"/>
</dbReference>
<feature type="signal peptide" evidence="1">
    <location>
        <begin position="1"/>
        <end position="22"/>
    </location>
</feature>
<organism evidence="3">
    <name type="scientific">Leptosphaeria maculans (strain JN3 / isolate v23.1.3 / race Av1-4-5-6-7-8)</name>
    <name type="common">Blackleg fungus</name>
    <name type="synonym">Phoma lingam</name>
    <dbReference type="NCBI Taxonomy" id="985895"/>
    <lineage>
        <taxon>Eukaryota</taxon>
        <taxon>Fungi</taxon>
        <taxon>Dikarya</taxon>
        <taxon>Ascomycota</taxon>
        <taxon>Pezizomycotina</taxon>
        <taxon>Dothideomycetes</taxon>
        <taxon>Pleosporomycetidae</taxon>
        <taxon>Pleosporales</taxon>
        <taxon>Pleosporineae</taxon>
        <taxon>Leptosphaeriaceae</taxon>
        <taxon>Plenodomus</taxon>
        <taxon>Plenodomus lingam/Leptosphaeria maculans species complex</taxon>
    </lineage>
</organism>
<evidence type="ECO:0000256" key="1">
    <source>
        <dbReference type="SAM" id="SignalP"/>
    </source>
</evidence>
<protein>
    <submittedName>
        <fullName evidence="2">Predicted protein</fullName>
    </submittedName>
</protein>
<dbReference type="VEuPathDB" id="FungiDB:LEMA_uP022890.1"/>
<gene>
    <name evidence="2" type="ORF">LEMA_uP022890.1</name>
</gene>
<feature type="chain" id="PRO_5003194948" evidence="1">
    <location>
        <begin position="23"/>
        <end position="80"/>
    </location>
</feature>
<evidence type="ECO:0000313" key="2">
    <source>
        <dbReference type="EMBL" id="CBY01159.1"/>
    </source>
</evidence>
<sequence>MQFSTIFNAAVAALLLPSVVLACNGIEQDCCWNDKQGCMNQHKNWDVCGKSHEANFCENYKVSCGADCCQISTGWGRACP</sequence>
<dbReference type="AlphaFoldDB" id="E5ABW8"/>
<reference evidence="3" key="1">
    <citation type="journal article" date="2011" name="Nat. Commun.">
        <title>Effector diversification within compartments of the Leptosphaeria maculans genome affected by Repeat-Induced Point mutations.</title>
        <authorList>
            <person name="Rouxel T."/>
            <person name="Grandaubert J."/>
            <person name="Hane J.K."/>
            <person name="Hoede C."/>
            <person name="van de Wouw A.P."/>
            <person name="Couloux A."/>
            <person name="Dominguez V."/>
            <person name="Anthouard V."/>
            <person name="Bally P."/>
            <person name="Bourras S."/>
            <person name="Cozijnsen A.J."/>
            <person name="Ciuffetti L.M."/>
            <person name="Degrave A."/>
            <person name="Dilmaghani A."/>
            <person name="Duret L."/>
            <person name="Fudal I."/>
            <person name="Goodwin S.B."/>
            <person name="Gout L."/>
            <person name="Glaser N."/>
            <person name="Linglin J."/>
            <person name="Kema G.H.J."/>
            <person name="Lapalu N."/>
            <person name="Lawrence C.B."/>
            <person name="May K."/>
            <person name="Meyer M."/>
            <person name="Ollivier B."/>
            <person name="Poulain J."/>
            <person name="Schoch C.L."/>
            <person name="Simon A."/>
            <person name="Spatafora J.W."/>
            <person name="Stachowiak A."/>
            <person name="Turgeon B.G."/>
            <person name="Tyler B.M."/>
            <person name="Vincent D."/>
            <person name="Weissenbach J."/>
            <person name="Amselem J."/>
            <person name="Quesneville H."/>
            <person name="Oliver R.P."/>
            <person name="Wincker P."/>
            <person name="Balesdent M.-H."/>
            <person name="Howlett B.J."/>
        </authorList>
    </citation>
    <scope>NUCLEOTIDE SEQUENCE [LARGE SCALE GENOMIC DNA]</scope>
    <source>
        <strain evidence="3">JN3 / isolate v23.1.3 / race Av1-4-5-6-7-8</strain>
    </source>
</reference>
<keyword evidence="3" id="KW-1185">Reference proteome</keyword>
<keyword evidence="1" id="KW-0732">Signal</keyword>
<dbReference type="EMBL" id="FP929138">
    <property type="protein sequence ID" value="CBY01159.1"/>
    <property type="molecule type" value="Genomic_DNA"/>
</dbReference>
<dbReference type="InParanoid" id="E5ABW8"/>
<dbReference type="OrthoDB" id="3446835at2759"/>